<evidence type="ECO:0000313" key="2">
    <source>
        <dbReference type="Proteomes" id="UP000076738"/>
    </source>
</evidence>
<proteinExistence type="predicted"/>
<dbReference type="SUPFAM" id="SSF88697">
    <property type="entry name" value="PUA domain-like"/>
    <property type="match status" value="1"/>
</dbReference>
<keyword evidence="2" id="KW-1185">Reference proteome</keyword>
<dbReference type="Proteomes" id="UP000076738">
    <property type="component" value="Unassembled WGS sequence"/>
</dbReference>
<gene>
    <name evidence="1" type="ORF">CALVIDRAFT_563551</name>
</gene>
<evidence type="ECO:0000313" key="1">
    <source>
        <dbReference type="EMBL" id="KZO96915.1"/>
    </source>
</evidence>
<accession>A0A167MNX4</accession>
<dbReference type="EMBL" id="KV417282">
    <property type="protein sequence ID" value="KZO96915.1"/>
    <property type="molecule type" value="Genomic_DNA"/>
</dbReference>
<protein>
    <submittedName>
        <fullName evidence="1">Uncharacterized protein</fullName>
    </submittedName>
</protein>
<dbReference type="InterPro" id="IPR015947">
    <property type="entry name" value="PUA-like_sf"/>
</dbReference>
<dbReference type="OrthoDB" id="2149705at2759"/>
<organism evidence="1 2">
    <name type="scientific">Calocera viscosa (strain TUFC12733)</name>
    <dbReference type="NCBI Taxonomy" id="1330018"/>
    <lineage>
        <taxon>Eukaryota</taxon>
        <taxon>Fungi</taxon>
        <taxon>Dikarya</taxon>
        <taxon>Basidiomycota</taxon>
        <taxon>Agaricomycotina</taxon>
        <taxon>Dacrymycetes</taxon>
        <taxon>Dacrymycetales</taxon>
        <taxon>Dacrymycetaceae</taxon>
        <taxon>Calocera</taxon>
    </lineage>
</organism>
<sequence>MATSKADILISIKPEYMARIVTREKDHEFRNYLIAPTVERMWFYVSSPEQTLRYIAIVSAAKTPGSLTTSGLGSAQFNAGQYATHAYEILHLYRLTRPLHASKLKEEFGIGPPRKYVFLKRKLGAVFPLEEQERIF</sequence>
<name>A0A167MNX4_CALVF</name>
<reference evidence="1 2" key="1">
    <citation type="journal article" date="2016" name="Mol. Biol. Evol.">
        <title>Comparative Genomics of Early-Diverging Mushroom-Forming Fungi Provides Insights into the Origins of Lignocellulose Decay Capabilities.</title>
        <authorList>
            <person name="Nagy L.G."/>
            <person name="Riley R."/>
            <person name="Tritt A."/>
            <person name="Adam C."/>
            <person name="Daum C."/>
            <person name="Floudas D."/>
            <person name="Sun H."/>
            <person name="Yadav J.S."/>
            <person name="Pangilinan J."/>
            <person name="Larsson K.H."/>
            <person name="Matsuura K."/>
            <person name="Barry K."/>
            <person name="Labutti K."/>
            <person name="Kuo R."/>
            <person name="Ohm R.A."/>
            <person name="Bhattacharya S.S."/>
            <person name="Shirouzu T."/>
            <person name="Yoshinaga Y."/>
            <person name="Martin F.M."/>
            <person name="Grigoriev I.V."/>
            <person name="Hibbett D.S."/>
        </authorList>
    </citation>
    <scope>NUCLEOTIDE SEQUENCE [LARGE SCALE GENOMIC DNA]</scope>
    <source>
        <strain evidence="1 2">TUFC12733</strain>
    </source>
</reference>
<dbReference type="AlphaFoldDB" id="A0A167MNX4"/>